<evidence type="ECO:0000313" key="5">
    <source>
        <dbReference type="Proteomes" id="UP001061862"/>
    </source>
</evidence>
<gene>
    <name evidence="4" type="ORF">N8A98_01875</name>
</gene>
<geneLocation type="plasmid" evidence="4 5">
    <name>p_unnamed1</name>
</geneLocation>
<dbReference type="InterPro" id="IPR001451">
    <property type="entry name" value="Hexapep"/>
</dbReference>
<dbReference type="Gene3D" id="2.160.10.10">
    <property type="entry name" value="Hexapeptide repeat proteins"/>
    <property type="match status" value="1"/>
</dbReference>
<dbReference type="SUPFAM" id="SSF51161">
    <property type="entry name" value="Trimeric LpxA-like enzymes"/>
    <property type="match status" value="1"/>
</dbReference>
<dbReference type="EMBL" id="CP104964">
    <property type="protein sequence ID" value="UXN67832.1"/>
    <property type="molecule type" value="Genomic_DNA"/>
</dbReference>
<keyword evidence="4" id="KW-0614">Plasmid</keyword>
<keyword evidence="5" id="KW-1185">Reference proteome</keyword>
<dbReference type="Proteomes" id="UP001061862">
    <property type="component" value="Plasmid p_unnamed1"/>
</dbReference>
<evidence type="ECO:0000256" key="1">
    <source>
        <dbReference type="ARBA" id="ARBA00022679"/>
    </source>
</evidence>
<keyword evidence="2" id="KW-0677">Repeat</keyword>
<sequence>MLLVRIAYKMQMSRLGVLAKLVSFLNFCLFGIEVATRCPIEGGLFFPHTQGTVIGALRVGKNATIYHGVTIGAKELDYHYAVDSRPTVGDDVLIGSGAKVLGGIAIGDRVRIGANTVVTINLEQDITAVGSAIRIIDKP</sequence>
<dbReference type="Pfam" id="PF00132">
    <property type="entry name" value="Hexapep"/>
    <property type="match status" value="1"/>
</dbReference>
<dbReference type="RefSeq" id="WP_262165328.1">
    <property type="nucleotide sequence ID" value="NZ_CP104964.1"/>
</dbReference>
<dbReference type="PANTHER" id="PTHR42811">
    <property type="entry name" value="SERINE ACETYLTRANSFERASE"/>
    <property type="match status" value="1"/>
</dbReference>
<dbReference type="PIRSF" id="PIRSF000441">
    <property type="entry name" value="CysE"/>
    <property type="match status" value="1"/>
</dbReference>
<dbReference type="InterPro" id="IPR018357">
    <property type="entry name" value="Hexapep_transf_CS"/>
</dbReference>
<accession>A0ABY6C6R2</accession>
<name>A0ABY6C6R2_9HYPH</name>
<dbReference type="InterPro" id="IPR011004">
    <property type="entry name" value="Trimer_LpxA-like_sf"/>
</dbReference>
<evidence type="ECO:0008006" key="6">
    <source>
        <dbReference type="Google" id="ProtNLM"/>
    </source>
</evidence>
<organism evidence="4 5">
    <name type="scientific">Devosia neptuniae</name>
    <dbReference type="NCBI Taxonomy" id="191302"/>
    <lineage>
        <taxon>Bacteria</taxon>
        <taxon>Pseudomonadati</taxon>
        <taxon>Pseudomonadota</taxon>
        <taxon>Alphaproteobacteria</taxon>
        <taxon>Hyphomicrobiales</taxon>
        <taxon>Devosiaceae</taxon>
        <taxon>Devosia</taxon>
    </lineage>
</organism>
<proteinExistence type="predicted"/>
<dbReference type="InterPro" id="IPR005881">
    <property type="entry name" value="Ser_O-AcTrfase"/>
</dbReference>
<reference evidence="4 5" key="1">
    <citation type="submission" date="2022-09" db="EMBL/GenBank/DDBJ databases">
        <title>Interaction between co-microsymbionts with complementary sets of symbiotic genes in legume-rhizobium systems.</title>
        <authorList>
            <person name="Safronova V."/>
            <person name="Sazanova A."/>
            <person name="Afonin A."/>
            <person name="Chirak E."/>
        </authorList>
    </citation>
    <scope>NUCLEOTIDE SEQUENCE [LARGE SCALE GENOMIC DNA]</scope>
    <source>
        <strain evidence="4 5">A18/4-1</strain>
        <plasmid evidence="4 5">p_unnamed1</plasmid>
    </source>
</reference>
<evidence type="ECO:0000313" key="4">
    <source>
        <dbReference type="EMBL" id="UXN67832.1"/>
    </source>
</evidence>
<evidence type="ECO:0000256" key="3">
    <source>
        <dbReference type="ARBA" id="ARBA00023315"/>
    </source>
</evidence>
<keyword evidence="3" id="KW-0012">Acyltransferase</keyword>
<dbReference type="PROSITE" id="PS00101">
    <property type="entry name" value="HEXAPEP_TRANSFERASES"/>
    <property type="match status" value="1"/>
</dbReference>
<protein>
    <recommendedName>
        <fullName evidence="6">Serine acetyltransferase</fullName>
    </recommendedName>
</protein>
<evidence type="ECO:0000256" key="2">
    <source>
        <dbReference type="ARBA" id="ARBA00022737"/>
    </source>
</evidence>
<keyword evidence="1" id="KW-0808">Transferase</keyword>